<organism evidence="2">
    <name type="scientific">Streptomyces tendae</name>
    <dbReference type="NCBI Taxonomy" id="1932"/>
    <lineage>
        <taxon>Bacteria</taxon>
        <taxon>Bacillati</taxon>
        <taxon>Actinomycetota</taxon>
        <taxon>Actinomycetes</taxon>
        <taxon>Kitasatosporales</taxon>
        <taxon>Streptomycetaceae</taxon>
        <taxon>Streptomyces</taxon>
    </lineage>
</organism>
<dbReference type="EMBL" id="JAAIFS010000002">
    <property type="protein sequence ID" value="NEV87578.1"/>
    <property type="molecule type" value="Genomic_DNA"/>
</dbReference>
<evidence type="ECO:0000313" key="2">
    <source>
        <dbReference type="EMBL" id="NEV87578.1"/>
    </source>
</evidence>
<dbReference type="AlphaFoldDB" id="A0A6B3QIK0"/>
<feature type="compositionally biased region" description="Basic and acidic residues" evidence="1">
    <location>
        <begin position="24"/>
        <end position="36"/>
    </location>
</feature>
<protein>
    <submittedName>
        <fullName evidence="2">DUF3618 domain-containing protein</fullName>
    </submittedName>
</protein>
<proteinExistence type="predicted"/>
<accession>A0A6B3QIK0</accession>
<dbReference type="Pfam" id="PF12277">
    <property type="entry name" value="DUF3618"/>
    <property type="match status" value="1"/>
</dbReference>
<dbReference type="RefSeq" id="WP_164458495.1">
    <property type="nucleotide sequence ID" value="NZ_JAAIFS010000002.1"/>
</dbReference>
<comment type="caution">
    <text evidence="2">The sequence shown here is derived from an EMBL/GenBank/DDBJ whole genome shotgun (WGS) entry which is preliminary data.</text>
</comment>
<feature type="region of interest" description="Disordered" evidence="1">
    <location>
        <begin position="75"/>
        <end position="120"/>
    </location>
</feature>
<evidence type="ECO:0000256" key="1">
    <source>
        <dbReference type="SAM" id="MobiDB-lite"/>
    </source>
</evidence>
<gene>
    <name evidence="2" type="ORF">GUR47_13015</name>
</gene>
<feature type="region of interest" description="Disordered" evidence="1">
    <location>
        <begin position="1"/>
        <end position="41"/>
    </location>
</feature>
<reference evidence="2" key="1">
    <citation type="journal article" date="2020" name="Microorganisms">
        <title>Isolation, Genomic and Metabolomic Characterization of Streptomyces tendae VITAKN with Quorum Sensing Inhibitory Activity from Southern India.</title>
        <authorList>
            <person name="Ishaque N.M."/>
            <person name="Burgsdorf I."/>
            <person name="Limlingan Malit J.J."/>
            <person name="Saha S."/>
            <person name="Teta R."/>
            <person name="Ewe D."/>
            <person name="Kannabiran K."/>
            <person name="Hrouzek P."/>
            <person name="Steindler L."/>
            <person name="Costantino V."/>
            <person name="Saurav K."/>
        </authorList>
    </citation>
    <scope>NUCLEOTIDE SEQUENCE</scope>
    <source>
        <strain evidence="2">VITAKN</strain>
    </source>
</reference>
<feature type="compositionally biased region" description="Basic and acidic residues" evidence="1">
    <location>
        <begin position="1"/>
        <end position="10"/>
    </location>
</feature>
<sequence length="154" mass="15753">MTDATSRDGSRSGSTAQPVGGAKGPDELRRQIEETRGQLGDTVEELAGKADVKGRAKARAADLKDKAGAMGVQLRSSAAHAGHTVQDRAGRAGHTAHDKAGRAKEATERHAPPGRARGAVRAGLGHPRVVLVAGAAAGVAVAASLVRRRQHGHC</sequence>
<feature type="compositionally biased region" description="Basic and acidic residues" evidence="1">
    <location>
        <begin position="85"/>
        <end position="111"/>
    </location>
</feature>
<dbReference type="InterPro" id="IPR022062">
    <property type="entry name" value="DUF3618"/>
</dbReference>
<name>A0A6B3QIK0_STRTE</name>